<evidence type="ECO:0000256" key="4">
    <source>
        <dbReference type="ARBA" id="ARBA00022806"/>
    </source>
</evidence>
<keyword evidence="5 9" id="KW-0067">ATP-binding</keyword>
<keyword evidence="6" id="KW-0238">DNA-binding</keyword>
<keyword evidence="3 9" id="KW-0378">Hydrolase</keyword>
<feature type="region of interest" description="Disordered" evidence="10">
    <location>
        <begin position="75"/>
        <end position="122"/>
    </location>
</feature>
<keyword evidence="7 9" id="KW-0234">DNA repair</keyword>
<gene>
    <name evidence="14" type="ORF">PSHT_08375</name>
</gene>
<comment type="caution">
    <text evidence="14">The sequence shown here is derived from an EMBL/GenBank/DDBJ whole genome shotgun (WGS) entry which is preliminary data.</text>
</comment>
<evidence type="ECO:0000256" key="5">
    <source>
        <dbReference type="ARBA" id="ARBA00022840"/>
    </source>
</evidence>
<dbReference type="Pfam" id="PF21530">
    <property type="entry name" value="Pif1_2B_dom"/>
    <property type="match status" value="1"/>
</dbReference>
<evidence type="ECO:0000256" key="7">
    <source>
        <dbReference type="ARBA" id="ARBA00023204"/>
    </source>
</evidence>
<evidence type="ECO:0000256" key="10">
    <source>
        <dbReference type="SAM" id="MobiDB-lite"/>
    </source>
</evidence>
<keyword evidence="2 9" id="KW-0227">DNA damage</keyword>
<dbReference type="Pfam" id="PF01693">
    <property type="entry name" value="Cauli_VI"/>
    <property type="match status" value="1"/>
</dbReference>
<protein>
    <recommendedName>
        <fullName evidence="9">ATP-dependent DNA helicase</fullName>
        <ecNumber evidence="9">5.6.2.3</ecNumber>
    </recommendedName>
</protein>
<dbReference type="PANTHER" id="PTHR47642">
    <property type="entry name" value="ATP-DEPENDENT DNA HELICASE"/>
    <property type="match status" value="1"/>
</dbReference>
<evidence type="ECO:0000256" key="1">
    <source>
        <dbReference type="ARBA" id="ARBA00022741"/>
    </source>
</evidence>
<feature type="domain" description="Ribonuclease H1 N-terminal" evidence="11">
    <location>
        <begin position="6"/>
        <end position="50"/>
    </location>
</feature>
<dbReference type="Proteomes" id="UP000238274">
    <property type="component" value="Unassembled WGS sequence"/>
</dbReference>
<evidence type="ECO:0000259" key="13">
    <source>
        <dbReference type="Pfam" id="PF21530"/>
    </source>
</evidence>
<keyword evidence="1 9" id="KW-0547">Nucleotide-binding</keyword>
<dbReference type="GO" id="GO:0005524">
    <property type="term" value="F:ATP binding"/>
    <property type="evidence" value="ECO:0007669"/>
    <property type="project" value="UniProtKB-KW"/>
</dbReference>
<reference evidence="15" key="2">
    <citation type="journal article" date="2018" name="BMC Genomics">
        <title>Genomic insights into host adaptation between the wheat stripe rust pathogen (Puccinia striiformis f. sp. tritici) and the barley stripe rust pathogen (Puccinia striiformis f. sp. hordei).</title>
        <authorList>
            <person name="Xia C."/>
            <person name="Wang M."/>
            <person name="Yin C."/>
            <person name="Cornejo O.E."/>
            <person name="Hulbert S.H."/>
            <person name="Chen X."/>
        </authorList>
    </citation>
    <scope>NUCLEOTIDE SEQUENCE [LARGE SCALE GENOMIC DNA]</scope>
    <source>
        <strain evidence="15">93TX-2</strain>
    </source>
</reference>
<evidence type="ECO:0000256" key="3">
    <source>
        <dbReference type="ARBA" id="ARBA00022801"/>
    </source>
</evidence>
<keyword evidence="9" id="KW-0233">DNA recombination</keyword>
<evidence type="ECO:0000256" key="9">
    <source>
        <dbReference type="RuleBase" id="RU363044"/>
    </source>
</evidence>
<reference evidence="14 15" key="1">
    <citation type="submission" date="2017-12" db="EMBL/GenBank/DDBJ databases">
        <title>Gene loss provides genomic basis for host adaptation in cereal stripe rust fungi.</title>
        <authorList>
            <person name="Xia C."/>
        </authorList>
    </citation>
    <scope>NUCLEOTIDE SEQUENCE [LARGE SCALE GENOMIC DNA]</scope>
    <source>
        <strain evidence="14 15">93TX-2</strain>
    </source>
</reference>
<dbReference type="Gene3D" id="3.40.970.10">
    <property type="entry name" value="Ribonuclease H1, N-terminal domain"/>
    <property type="match status" value="1"/>
</dbReference>
<dbReference type="OrthoDB" id="432234at2759"/>
<feature type="domain" description="DNA helicase Pif1-like DEAD-box helicase" evidence="12">
    <location>
        <begin position="148"/>
        <end position="336"/>
    </location>
</feature>
<dbReference type="CDD" id="cd18037">
    <property type="entry name" value="DEXSc_Pif1_like"/>
    <property type="match status" value="1"/>
</dbReference>
<sequence>MAIKQKHYAVRVGREGPKIYDNWKETERVTRNYPYAQHKSFTTLELAQKYLDEHDTRTKLNESQILKRVRNQHHQNLLTQEDEEEEIPSENFIKKKQKTDTPSSTEPTQTPQSTSIPSSFVDKKPILNRRSTSVRPIVHSQQPDLDDLSEDQTKVFKAVIAGGSVFFTGSAGTGKSHLLKKIIHHFRTRTRKEIHVTASTGIAASLIKGTTPILSLAWVSLMILRINCTSKSWLMNSLLKVSMIDGEFFDKLNQLAKRFRCNIDPFGGIQLILTGDFFQLPPVTKPGLHVKRLPYLFESESWEECVDKIIVLKHVFRQSDQVFVDLLNEIRVGLVSPQTKEIMASLTKPVKYDDGIVPTELKVDVAQANQFHWKNLNQPEKVFECQDSRTTSCTISLSELSRNLDRNTLASHKLILKLGAQVMLIKNIRDQKLVNGSVGIVIGFETDRNSNPLNDDDQHDLQTSKKSKTGINDYFEPINTDSNQVKLWPKVKFTSGQTILLIPHEFEHENSQGEVIGVRQQVPLILAWALSIHKSQGQSLDRVKIDLGRAFGSYTFLPSLSILR</sequence>
<proteinExistence type="inferred from homology"/>
<keyword evidence="8" id="KW-0413">Isomerase</keyword>
<keyword evidence="15" id="KW-1185">Reference proteome</keyword>
<dbReference type="InterPro" id="IPR009027">
    <property type="entry name" value="Ribosomal_bL9/RNase_H1_N"/>
</dbReference>
<comment type="catalytic activity">
    <reaction evidence="9">
        <text>ATP + H2O = ADP + phosphate + H(+)</text>
        <dbReference type="Rhea" id="RHEA:13065"/>
        <dbReference type="ChEBI" id="CHEBI:15377"/>
        <dbReference type="ChEBI" id="CHEBI:15378"/>
        <dbReference type="ChEBI" id="CHEBI:30616"/>
        <dbReference type="ChEBI" id="CHEBI:43474"/>
        <dbReference type="ChEBI" id="CHEBI:456216"/>
        <dbReference type="EC" id="5.6.2.3"/>
    </reaction>
</comment>
<keyword evidence="4 9" id="KW-0347">Helicase</keyword>
<feature type="compositionally biased region" description="Low complexity" evidence="10">
    <location>
        <begin position="100"/>
        <end position="119"/>
    </location>
</feature>
<dbReference type="InterPro" id="IPR011320">
    <property type="entry name" value="RNase_H1_N"/>
</dbReference>
<evidence type="ECO:0000256" key="6">
    <source>
        <dbReference type="ARBA" id="ARBA00023125"/>
    </source>
</evidence>
<dbReference type="Pfam" id="PF05970">
    <property type="entry name" value="PIF1"/>
    <property type="match status" value="1"/>
</dbReference>
<dbReference type="SUPFAM" id="SSF55658">
    <property type="entry name" value="L9 N-domain-like"/>
    <property type="match status" value="1"/>
</dbReference>
<dbReference type="InterPro" id="IPR049163">
    <property type="entry name" value="Pif1-like_2B_dom"/>
</dbReference>
<dbReference type="EMBL" id="PKSM01000111">
    <property type="protein sequence ID" value="POW11447.1"/>
    <property type="molecule type" value="Genomic_DNA"/>
</dbReference>
<dbReference type="Gene3D" id="3.40.50.300">
    <property type="entry name" value="P-loop containing nucleotide triphosphate hydrolases"/>
    <property type="match status" value="1"/>
</dbReference>
<dbReference type="GO" id="GO:0006310">
    <property type="term" value="P:DNA recombination"/>
    <property type="evidence" value="ECO:0007669"/>
    <property type="project" value="UniProtKB-KW"/>
</dbReference>
<evidence type="ECO:0000313" key="14">
    <source>
        <dbReference type="EMBL" id="POW11447.1"/>
    </source>
</evidence>
<feature type="domain" description="DNA helicase Pif1-like 2B" evidence="13">
    <location>
        <begin position="399"/>
        <end position="444"/>
    </location>
</feature>
<dbReference type="GO" id="GO:0016887">
    <property type="term" value="F:ATP hydrolysis activity"/>
    <property type="evidence" value="ECO:0007669"/>
    <property type="project" value="RHEA"/>
</dbReference>
<dbReference type="InterPro" id="IPR010285">
    <property type="entry name" value="DNA_helicase_pif1-like_DEAD"/>
</dbReference>
<organism evidence="14 15">
    <name type="scientific">Puccinia striiformis</name>
    <dbReference type="NCBI Taxonomy" id="27350"/>
    <lineage>
        <taxon>Eukaryota</taxon>
        <taxon>Fungi</taxon>
        <taxon>Dikarya</taxon>
        <taxon>Basidiomycota</taxon>
        <taxon>Pucciniomycotina</taxon>
        <taxon>Pucciniomycetes</taxon>
        <taxon>Pucciniales</taxon>
        <taxon>Pucciniaceae</taxon>
        <taxon>Puccinia</taxon>
    </lineage>
</organism>
<dbReference type="InterPro" id="IPR037056">
    <property type="entry name" value="RNase_H1_N_sf"/>
</dbReference>
<dbReference type="GO" id="GO:0043139">
    <property type="term" value="F:5'-3' DNA helicase activity"/>
    <property type="evidence" value="ECO:0007669"/>
    <property type="project" value="UniProtKB-EC"/>
</dbReference>
<dbReference type="InterPro" id="IPR027417">
    <property type="entry name" value="P-loop_NTPase"/>
</dbReference>
<dbReference type="CDD" id="cd18809">
    <property type="entry name" value="SF1_C_RecD"/>
    <property type="match status" value="1"/>
</dbReference>
<dbReference type="GO" id="GO:0006281">
    <property type="term" value="P:DNA repair"/>
    <property type="evidence" value="ECO:0007669"/>
    <property type="project" value="UniProtKB-KW"/>
</dbReference>
<reference evidence="15" key="3">
    <citation type="journal article" date="2018" name="Mol. Plant Microbe Interact.">
        <title>Genome sequence resources for the wheat stripe rust pathogen (Puccinia striiformis f. sp. tritici) and the barley stripe rust pathogen (Puccinia striiformis f. sp. hordei).</title>
        <authorList>
            <person name="Xia C."/>
            <person name="Wang M."/>
            <person name="Yin C."/>
            <person name="Cornejo O.E."/>
            <person name="Hulbert S.H."/>
            <person name="Chen X."/>
        </authorList>
    </citation>
    <scope>NUCLEOTIDE SEQUENCE [LARGE SCALE GENOMIC DNA]</scope>
    <source>
        <strain evidence="15">93TX-2</strain>
    </source>
</reference>
<comment type="similarity">
    <text evidence="9">Belongs to the helicase family.</text>
</comment>
<comment type="cofactor">
    <cofactor evidence="9">
        <name>Mg(2+)</name>
        <dbReference type="ChEBI" id="CHEBI:18420"/>
    </cofactor>
</comment>
<dbReference type="PANTHER" id="PTHR47642:SF5">
    <property type="entry name" value="ATP-DEPENDENT DNA HELICASE"/>
    <property type="match status" value="1"/>
</dbReference>
<dbReference type="InterPro" id="IPR051055">
    <property type="entry name" value="PIF1_helicase"/>
</dbReference>
<dbReference type="AlphaFoldDB" id="A0A2S4VPG1"/>
<dbReference type="EC" id="5.6.2.3" evidence="9"/>
<dbReference type="VEuPathDB" id="FungiDB:PSHT_08375"/>
<evidence type="ECO:0000313" key="15">
    <source>
        <dbReference type="Proteomes" id="UP000238274"/>
    </source>
</evidence>
<evidence type="ECO:0000256" key="2">
    <source>
        <dbReference type="ARBA" id="ARBA00022763"/>
    </source>
</evidence>
<dbReference type="SUPFAM" id="SSF52540">
    <property type="entry name" value="P-loop containing nucleoside triphosphate hydrolases"/>
    <property type="match status" value="2"/>
</dbReference>
<evidence type="ECO:0000259" key="11">
    <source>
        <dbReference type="Pfam" id="PF01693"/>
    </source>
</evidence>
<dbReference type="VEuPathDB" id="FungiDB:PSTT_08005"/>
<evidence type="ECO:0000259" key="12">
    <source>
        <dbReference type="Pfam" id="PF05970"/>
    </source>
</evidence>
<evidence type="ECO:0000256" key="8">
    <source>
        <dbReference type="ARBA" id="ARBA00023235"/>
    </source>
</evidence>
<accession>A0A2S4VPG1</accession>
<name>A0A2S4VPG1_9BASI</name>
<dbReference type="GO" id="GO:0000723">
    <property type="term" value="P:telomere maintenance"/>
    <property type="evidence" value="ECO:0007669"/>
    <property type="project" value="InterPro"/>
</dbReference>